<feature type="repeat" description="PPR" evidence="2">
    <location>
        <begin position="552"/>
        <end position="587"/>
    </location>
</feature>
<evidence type="ECO:0000313" key="4">
    <source>
        <dbReference type="EMBL" id="KAK9084126.1"/>
    </source>
</evidence>
<proteinExistence type="predicted"/>
<dbReference type="FunFam" id="1.25.40.10:FF:000436">
    <property type="entry name" value="Pentatricopeptide repeat-containing protein At5g39350 family"/>
    <property type="match status" value="1"/>
</dbReference>
<dbReference type="GO" id="GO:0009451">
    <property type="term" value="P:RNA modification"/>
    <property type="evidence" value="ECO:0007669"/>
    <property type="project" value="InterPro"/>
</dbReference>
<keyword evidence="5" id="KW-1185">Reference proteome</keyword>
<feature type="repeat" description="PPR" evidence="2">
    <location>
        <begin position="112"/>
        <end position="146"/>
    </location>
</feature>
<dbReference type="InterPro" id="IPR011990">
    <property type="entry name" value="TPR-like_helical_dom_sf"/>
</dbReference>
<dbReference type="Gene3D" id="1.25.40.10">
    <property type="entry name" value="Tetratricopeptide repeat domain"/>
    <property type="match status" value="5"/>
</dbReference>
<dbReference type="InterPro" id="IPR046960">
    <property type="entry name" value="PPR_At4g14850-like_plant"/>
</dbReference>
<dbReference type="PROSITE" id="PS51375">
    <property type="entry name" value="PPR"/>
    <property type="match status" value="6"/>
</dbReference>
<evidence type="ECO:0000256" key="1">
    <source>
        <dbReference type="ARBA" id="ARBA00022737"/>
    </source>
</evidence>
<sequence>MSCIFSSLRLSRVSSISKTPFIAISSTIRNASTLAFEKDAQFRQSPPIVHKLLSLLQDFSTSVKSVQSIHAHIVVLGLSLDGFVATKLVKIYGNLGSVGAARNVFDQIPEPRTFLWNAMIGGYVRNERCKESIELYKMMKSSGFETDSSTRTFAIKACASLMDFEAGKEVMRDGEGSGLGSDQYFGSSAITFLVKFGCVDEARRLFDGLVCRDIVCWNSMMGGYVQVGRFDVAFDLFLKMCSLGIRPTPVTMVSLIQACEGTGRVELGRCIHGYVNAMGMVGDVLVATALIDMYGKLGDTGSARLVFDHSPMKNLVTWNAMISAYIRNGLVSEAFNLLPGLVSSGNGFDSATAASLLQGCGQICSLGKGKVLHGCVLRRGLESNVVVATAIVDLYIKSNALKQASVVFNLMKERNVISWSAMLIGLAQNGHAAEALELFGRMREEGVTANAVTLVSLVHACAHMGSLKKGRSIHAYLIRNNFESNEIIATALTDMYAKCGKIDSAEKLFDSGSVTGDVVLWNSMITSYGIHGHGLKAVSIYDRMKDAGANPNQATFVSLLSACSHSGLVEEGIHLFHKMSEEHGITPNEKHYACLVDLLGRAGRLEEADRVIKQMPFEPGSEVLEALLSGCMRNKNIDLGIKTADKLLNLDNMNPGIYVVLSNIYAKGGKWKEMYYIRGIMKQRGLKKTPGYSLIEVENRLHTFFAGDNSHPSWVRISHALENLRMEIEASGYVADTSCVLRNVDEEMKVKLLWGHSERLAIAFGLISTPSGSLIRITKNLRVCDDCHTVTKYISKIARREIIVRDANRFHHFVDGDCSCGDYW</sequence>
<dbReference type="Pfam" id="PF01535">
    <property type="entry name" value="PPR"/>
    <property type="match status" value="3"/>
</dbReference>
<organism evidence="4 5">
    <name type="scientific">Stephania cephalantha</name>
    <dbReference type="NCBI Taxonomy" id="152367"/>
    <lineage>
        <taxon>Eukaryota</taxon>
        <taxon>Viridiplantae</taxon>
        <taxon>Streptophyta</taxon>
        <taxon>Embryophyta</taxon>
        <taxon>Tracheophyta</taxon>
        <taxon>Spermatophyta</taxon>
        <taxon>Magnoliopsida</taxon>
        <taxon>Ranunculales</taxon>
        <taxon>Menispermaceae</taxon>
        <taxon>Menispermoideae</taxon>
        <taxon>Cissampelideae</taxon>
        <taxon>Stephania</taxon>
    </lineage>
</organism>
<dbReference type="InterPro" id="IPR046848">
    <property type="entry name" value="E_motif"/>
</dbReference>
<dbReference type="NCBIfam" id="TIGR00756">
    <property type="entry name" value="PPR"/>
    <property type="match status" value="7"/>
</dbReference>
<evidence type="ECO:0000313" key="5">
    <source>
        <dbReference type="Proteomes" id="UP001419268"/>
    </source>
</evidence>
<dbReference type="EMBL" id="JBBNAG010000013">
    <property type="protein sequence ID" value="KAK9084126.1"/>
    <property type="molecule type" value="Genomic_DNA"/>
</dbReference>
<feature type="domain" description="DYW" evidence="3">
    <location>
        <begin position="732"/>
        <end position="824"/>
    </location>
</feature>
<dbReference type="InterPro" id="IPR002885">
    <property type="entry name" value="PPR_rpt"/>
</dbReference>
<dbReference type="Pfam" id="PF13041">
    <property type="entry name" value="PPR_2"/>
    <property type="match status" value="4"/>
</dbReference>
<dbReference type="PANTHER" id="PTHR47926">
    <property type="entry name" value="PENTATRICOPEPTIDE REPEAT-CONTAINING PROTEIN"/>
    <property type="match status" value="1"/>
</dbReference>
<gene>
    <name evidence="4" type="ORF">Scep_030597</name>
</gene>
<dbReference type="GO" id="GO:0008270">
    <property type="term" value="F:zinc ion binding"/>
    <property type="evidence" value="ECO:0007669"/>
    <property type="project" value="InterPro"/>
</dbReference>
<keyword evidence="1" id="KW-0677">Repeat</keyword>
<evidence type="ECO:0000256" key="2">
    <source>
        <dbReference type="PROSITE-ProRule" id="PRU00708"/>
    </source>
</evidence>
<dbReference type="InterPro" id="IPR032867">
    <property type="entry name" value="DYW_dom"/>
</dbReference>
<dbReference type="PANTHER" id="PTHR47926:SF500">
    <property type="entry name" value="REPEAT-CONTAINING PROTEIN, PUTATIVE-RELATED"/>
    <property type="match status" value="1"/>
</dbReference>
<comment type="caution">
    <text evidence="4">The sequence shown here is derived from an EMBL/GenBank/DDBJ whole genome shotgun (WGS) entry which is preliminary data.</text>
</comment>
<dbReference type="FunFam" id="1.25.40.10:FF:000090">
    <property type="entry name" value="Pentatricopeptide repeat-containing protein, chloroplastic"/>
    <property type="match status" value="1"/>
</dbReference>
<reference evidence="4 5" key="1">
    <citation type="submission" date="2024-01" db="EMBL/GenBank/DDBJ databases">
        <title>Genome assemblies of Stephania.</title>
        <authorList>
            <person name="Yang L."/>
        </authorList>
    </citation>
    <scope>NUCLEOTIDE SEQUENCE [LARGE SCALE GENOMIC DNA]</scope>
    <source>
        <strain evidence="4">JXDWG</strain>
        <tissue evidence="4">Leaf</tissue>
    </source>
</reference>
<dbReference type="FunFam" id="1.25.40.10:FF:000285">
    <property type="entry name" value="Pentatricopeptide repeat-containing protein, chloroplastic"/>
    <property type="match status" value="1"/>
</dbReference>
<dbReference type="GO" id="GO:0003723">
    <property type="term" value="F:RNA binding"/>
    <property type="evidence" value="ECO:0007669"/>
    <property type="project" value="InterPro"/>
</dbReference>
<name>A0AAP0E027_9MAGN</name>
<dbReference type="Pfam" id="PF14432">
    <property type="entry name" value="DYW_deaminase"/>
    <property type="match status" value="1"/>
</dbReference>
<feature type="repeat" description="PPR" evidence="2">
    <location>
        <begin position="517"/>
        <end position="551"/>
    </location>
</feature>
<dbReference type="Proteomes" id="UP001419268">
    <property type="component" value="Unassembled WGS sequence"/>
</dbReference>
<protein>
    <recommendedName>
        <fullName evidence="3">DYW domain-containing protein</fullName>
    </recommendedName>
</protein>
<evidence type="ECO:0000259" key="3">
    <source>
        <dbReference type="Pfam" id="PF14432"/>
    </source>
</evidence>
<feature type="repeat" description="PPR" evidence="2">
    <location>
        <begin position="314"/>
        <end position="348"/>
    </location>
</feature>
<dbReference type="AlphaFoldDB" id="A0AAP0E027"/>
<feature type="repeat" description="PPR" evidence="2">
    <location>
        <begin position="213"/>
        <end position="247"/>
    </location>
</feature>
<dbReference type="Pfam" id="PF20431">
    <property type="entry name" value="E_motif"/>
    <property type="match status" value="1"/>
</dbReference>
<accession>A0AAP0E027</accession>
<feature type="repeat" description="PPR" evidence="2">
    <location>
        <begin position="415"/>
        <end position="449"/>
    </location>
</feature>